<keyword evidence="2" id="KW-0813">Transport</keyword>
<keyword evidence="5" id="KW-0406">Ion transport</keyword>
<evidence type="ECO:0000256" key="4">
    <source>
        <dbReference type="ARBA" id="ARBA00022989"/>
    </source>
</evidence>
<dbReference type="InterPro" id="IPR006153">
    <property type="entry name" value="Cation/H_exchanger_TM"/>
</dbReference>
<dbReference type="EMBL" id="BIFT01000002">
    <property type="protein sequence ID" value="GCE31772.1"/>
    <property type="molecule type" value="Genomic_DNA"/>
</dbReference>
<dbReference type="Proteomes" id="UP000287171">
    <property type="component" value="Unassembled WGS sequence"/>
</dbReference>
<evidence type="ECO:0000313" key="11">
    <source>
        <dbReference type="Proteomes" id="UP000287171"/>
    </source>
</evidence>
<feature type="region of interest" description="Disordered" evidence="7">
    <location>
        <begin position="403"/>
        <end position="429"/>
    </location>
</feature>
<feature type="transmembrane region" description="Helical" evidence="8">
    <location>
        <begin position="233"/>
        <end position="248"/>
    </location>
</feature>
<sequence>MLTGQILLLLIVILIVVQLFGYMSRFIGQQWVIGEILAGLALGPSLLGALFPDVQALLFPASVMPTLQTLGDIGLVLYMFSLGARLDTQLMLSQGRKAIITSLNGILLPLLMGAILAFFLYPTGLAGASANLISFMLMVGTAMAITAFPVLARLLAERHMLTTKVGILALTCAAVGDVAAWCLLALMIAIIQATGLAAVAVTVGLSIIFIMIMLVVVRPLLRYAAQHIRSEQVLIAGSFILLIASAYTTNTIGIHPVFGGFLMGIILPRRTIFTEQVTSLDRVNTVLFLPLFFVSSGLRTQISLISGPGPWLICLLIFLVACAGKFLGGSLSVRSMGDSWKDSAILGILMNTRGLVELIVLNIGLDLKVLSPTLFAMLVLMAIVTTMMASPLLSLFGYRQNSQQDNSPSQPEQPLQAEGQSSFSKQNIQ</sequence>
<feature type="transmembrane region" description="Helical" evidence="8">
    <location>
        <begin position="133"/>
        <end position="155"/>
    </location>
</feature>
<evidence type="ECO:0000256" key="5">
    <source>
        <dbReference type="ARBA" id="ARBA00023065"/>
    </source>
</evidence>
<evidence type="ECO:0000256" key="6">
    <source>
        <dbReference type="ARBA" id="ARBA00023136"/>
    </source>
</evidence>
<proteinExistence type="predicted"/>
<comment type="caution">
    <text evidence="10">The sequence shown here is derived from an EMBL/GenBank/DDBJ whole genome shotgun (WGS) entry which is preliminary data.</text>
</comment>
<comment type="subcellular location">
    <subcellularLocation>
        <location evidence="1">Membrane</location>
        <topology evidence="1">Multi-pass membrane protein</topology>
    </subcellularLocation>
</comment>
<keyword evidence="11" id="KW-1185">Reference proteome</keyword>
<dbReference type="GO" id="GO:0015297">
    <property type="term" value="F:antiporter activity"/>
    <property type="evidence" value="ECO:0007669"/>
    <property type="project" value="InterPro"/>
</dbReference>
<dbReference type="PANTHER" id="PTHR32468">
    <property type="entry name" value="CATION/H + ANTIPORTER"/>
    <property type="match status" value="1"/>
</dbReference>
<keyword evidence="6 8" id="KW-0472">Membrane</keyword>
<feature type="transmembrane region" description="Helical" evidence="8">
    <location>
        <begin position="57"/>
        <end position="80"/>
    </location>
</feature>
<feature type="transmembrane region" description="Helical" evidence="8">
    <location>
        <begin position="31"/>
        <end position="51"/>
    </location>
</feature>
<feature type="transmembrane region" description="Helical" evidence="8">
    <location>
        <begin position="375"/>
        <end position="398"/>
    </location>
</feature>
<dbReference type="Gene3D" id="1.20.1530.20">
    <property type="match status" value="1"/>
</dbReference>
<evidence type="ECO:0000256" key="1">
    <source>
        <dbReference type="ARBA" id="ARBA00004141"/>
    </source>
</evidence>
<feature type="compositionally biased region" description="Low complexity" evidence="7">
    <location>
        <begin position="403"/>
        <end position="414"/>
    </location>
</feature>
<keyword evidence="3 8" id="KW-0812">Transmembrane</keyword>
<dbReference type="InterPro" id="IPR038770">
    <property type="entry name" value="Na+/solute_symporter_sf"/>
</dbReference>
<dbReference type="RefSeq" id="WP_161982688.1">
    <property type="nucleotide sequence ID" value="NZ_BIFT01000002.1"/>
</dbReference>
<gene>
    <name evidence="10" type="ORF">KDA_72560</name>
</gene>
<dbReference type="GO" id="GO:0016020">
    <property type="term" value="C:membrane"/>
    <property type="evidence" value="ECO:0007669"/>
    <property type="project" value="UniProtKB-SubCell"/>
</dbReference>
<reference evidence="11" key="1">
    <citation type="submission" date="2018-12" db="EMBL/GenBank/DDBJ databases">
        <title>Tengunoibacter tsumagoiensis gen. nov., sp. nov., Dictyobacter kobayashii sp. nov., D. alpinus sp. nov., and D. joshuensis sp. nov. and description of Dictyobacteraceae fam. nov. within the order Ktedonobacterales isolated from Tengu-no-mugimeshi.</title>
        <authorList>
            <person name="Wang C.M."/>
            <person name="Zheng Y."/>
            <person name="Sakai Y."/>
            <person name="Toyoda A."/>
            <person name="Minakuchi Y."/>
            <person name="Abe K."/>
            <person name="Yokota A."/>
            <person name="Yabe S."/>
        </authorList>
    </citation>
    <scope>NUCLEOTIDE SEQUENCE [LARGE SCALE GENOMIC DNA]</scope>
    <source>
        <strain evidence="11">Uno16</strain>
    </source>
</reference>
<feature type="transmembrane region" description="Helical" evidence="8">
    <location>
        <begin position="343"/>
        <end position="363"/>
    </location>
</feature>
<evidence type="ECO:0000313" key="10">
    <source>
        <dbReference type="EMBL" id="GCE31772.1"/>
    </source>
</evidence>
<feature type="transmembrane region" description="Helical" evidence="8">
    <location>
        <begin position="101"/>
        <end position="121"/>
    </location>
</feature>
<dbReference type="Pfam" id="PF00999">
    <property type="entry name" value="Na_H_Exchanger"/>
    <property type="match status" value="1"/>
</dbReference>
<feature type="compositionally biased region" description="Polar residues" evidence="7">
    <location>
        <begin position="418"/>
        <end position="429"/>
    </location>
</feature>
<evidence type="ECO:0000259" key="9">
    <source>
        <dbReference type="Pfam" id="PF00999"/>
    </source>
</evidence>
<dbReference type="InterPro" id="IPR050794">
    <property type="entry name" value="CPA2_transporter"/>
</dbReference>
<feature type="transmembrane region" description="Helical" evidence="8">
    <location>
        <begin position="6"/>
        <end position="24"/>
    </location>
</feature>
<dbReference type="PANTHER" id="PTHR32468:SF0">
    <property type="entry name" value="K(+)_H(+) ANTIPORTER 1"/>
    <property type="match status" value="1"/>
</dbReference>
<evidence type="ECO:0000256" key="3">
    <source>
        <dbReference type="ARBA" id="ARBA00022692"/>
    </source>
</evidence>
<feature type="transmembrane region" description="Helical" evidence="8">
    <location>
        <begin position="197"/>
        <end position="221"/>
    </location>
</feature>
<evidence type="ECO:0000256" key="2">
    <source>
        <dbReference type="ARBA" id="ARBA00022448"/>
    </source>
</evidence>
<organism evidence="10 11">
    <name type="scientific">Dictyobacter alpinus</name>
    <dbReference type="NCBI Taxonomy" id="2014873"/>
    <lineage>
        <taxon>Bacteria</taxon>
        <taxon>Bacillati</taxon>
        <taxon>Chloroflexota</taxon>
        <taxon>Ktedonobacteria</taxon>
        <taxon>Ktedonobacterales</taxon>
        <taxon>Dictyobacteraceae</taxon>
        <taxon>Dictyobacter</taxon>
    </lineage>
</organism>
<dbReference type="GO" id="GO:1902600">
    <property type="term" value="P:proton transmembrane transport"/>
    <property type="evidence" value="ECO:0007669"/>
    <property type="project" value="InterPro"/>
</dbReference>
<protein>
    <recommendedName>
        <fullName evidence="9">Cation/H+ exchanger transmembrane domain-containing protein</fullName>
    </recommendedName>
</protein>
<keyword evidence="4 8" id="KW-1133">Transmembrane helix</keyword>
<accession>A0A402BKA7</accession>
<dbReference type="AlphaFoldDB" id="A0A402BKA7"/>
<feature type="transmembrane region" description="Helical" evidence="8">
    <location>
        <begin position="167"/>
        <end position="191"/>
    </location>
</feature>
<name>A0A402BKA7_9CHLR</name>
<feature type="domain" description="Cation/H+ exchanger transmembrane" evidence="9">
    <location>
        <begin position="16"/>
        <end position="392"/>
    </location>
</feature>
<evidence type="ECO:0000256" key="8">
    <source>
        <dbReference type="SAM" id="Phobius"/>
    </source>
</evidence>
<evidence type="ECO:0000256" key="7">
    <source>
        <dbReference type="SAM" id="MobiDB-lite"/>
    </source>
</evidence>
<feature type="transmembrane region" description="Helical" evidence="8">
    <location>
        <begin position="310"/>
        <end position="331"/>
    </location>
</feature>